<dbReference type="Gene3D" id="3.40.50.200">
    <property type="entry name" value="Peptidase S8/S53 domain"/>
    <property type="match status" value="1"/>
</dbReference>
<keyword evidence="2 5" id="KW-0645">Protease</keyword>
<feature type="active site" description="Charge relay system" evidence="5">
    <location>
        <position position="65"/>
    </location>
</feature>
<feature type="active site" description="Charge relay system" evidence="5">
    <location>
        <position position="111"/>
    </location>
</feature>
<dbReference type="InterPro" id="IPR023828">
    <property type="entry name" value="Peptidase_S8_Ser-AS"/>
</dbReference>
<dbReference type="InterPro" id="IPR036116">
    <property type="entry name" value="FN3_sf"/>
</dbReference>
<sequence>MLPVVLATVTSQAGLRALEADARVAGVFPDFLVEPSDVFSSPLINQPAVVAQNITGAGCAIAVVDTGLDYTQPIFGPCTAVGKPAGTCRVVYAQDITAAGDDGMLDDYTRHGTFVAAVAAEIAPGASLIGLDVFYPNPKTGAPAANISDVIGAVNWAIANKDTYKICAINLSLGTNKAVSKPCGQQPAAVAIQAARDVGIVTAVASGNEKFKRGLVLPACAPAAVSVGAVYVAKFGSSGCSKDAPVLPDKVTCYSNSASYLTMLAPGDSIFAAGSTVSGTSFAAPHVAAAVAALRQAAPGLAADDMVGALTKGGKPILDKANKITKPRLDMLRSLQIIQNGALLTINGGANGTNSRALSLSPVLLRSAPAGATYCASDTSASPDDCCATASFTAGNLTATLASPGDGNKTVNFFLRGGDGCGAPLIAKAQASILLDATAVSLTVSITAGVTVTNGLLVITDPKSQIQIQITASDANGLGQMCITQSASAKALTKCKWEAFSSAPLTVALKGFQGNHTLRVAVRDAFGNEATWQQILIRDTRAPALKQFKGVQSGPTSFELSWAPGSDAVSGVAFFTLVYQAGSTAPAARCPGGTAVPLAQGPGVLSATVAGLAAGGTYSFRLCAQDAAGNVANGAVWRGKLK</sequence>
<dbReference type="PROSITE" id="PS50853">
    <property type="entry name" value="FN3"/>
    <property type="match status" value="1"/>
</dbReference>
<evidence type="ECO:0000256" key="5">
    <source>
        <dbReference type="PROSITE-ProRule" id="PRU01240"/>
    </source>
</evidence>
<dbReference type="EMBL" id="KK100492">
    <property type="protein sequence ID" value="KIZ05542.1"/>
    <property type="molecule type" value="Genomic_DNA"/>
</dbReference>
<keyword evidence="3 5" id="KW-0378">Hydrolase</keyword>
<evidence type="ECO:0000256" key="1">
    <source>
        <dbReference type="ARBA" id="ARBA00011073"/>
    </source>
</evidence>
<evidence type="ECO:0000256" key="4">
    <source>
        <dbReference type="ARBA" id="ARBA00022825"/>
    </source>
</evidence>
<accession>A0A0D2MYZ3</accession>
<dbReference type="GO" id="GO:0006508">
    <property type="term" value="P:proteolysis"/>
    <property type="evidence" value="ECO:0007669"/>
    <property type="project" value="UniProtKB-KW"/>
</dbReference>
<feature type="active site" description="Charge relay system" evidence="5">
    <location>
        <position position="281"/>
    </location>
</feature>
<comment type="similarity">
    <text evidence="1 5">Belongs to the peptidase S8 family.</text>
</comment>
<organism evidence="7 8">
    <name type="scientific">Monoraphidium neglectum</name>
    <dbReference type="NCBI Taxonomy" id="145388"/>
    <lineage>
        <taxon>Eukaryota</taxon>
        <taxon>Viridiplantae</taxon>
        <taxon>Chlorophyta</taxon>
        <taxon>core chlorophytes</taxon>
        <taxon>Chlorophyceae</taxon>
        <taxon>CS clade</taxon>
        <taxon>Sphaeropleales</taxon>
        <taxon>Selenastraceae</taxon>
        <taxon>Monoraphidium</taxon>
    </lineage>
</organism>
<gene>
    <name evidence="7" type="ORF">MNEG_2411</name>
</gene>
<dbReference type="STRING" id="145388.A0A0D2MYZ3"/>
<dbReference type="InterPro" id="IPR015500">
    <property type="entry name" value="Peptidase_S8_subtilisin-rel"/>
</dbReference>
<keyword evidence="8" id="KW-1185">Reference proteome</keyword>
<dbReference type="OrthoDB" id="540438at2759"/>
<dbReference type="InterPro" id="IPR050131">
    <property type="entry name" value="Peptidase_S8_subtilisin-like"/>
</dbReference>
<reference evidence="7 8" key="1">
    <citation type="journal article" date="2013" name="BMC Genomics">
        <title>Reconstruction of the lipid metabolism for the microalga Monoraphidium neglectum from its genome sequence reveals characteristics suitable for biofuel production.</title>
        <authorList>
            <person name="Bogen C."/>
            <person name="Al-Dilaimi A."/>
            <person name="Albersmeier A."/>
            <person name="Wichmann J."/>
            <person name="Grundmann M."/>
            <person name="Rupp O."/>
            <person name="Lauersen K.J."/>
            <person name="Blifernez-Klassen O."/>
            <person name="Kalinowski J."/>
            <person name="Goesmann A."/>
            <person name="Mussgnug J.H."/>
            <person name="Kruse O."/>
        </authorList>
    </citation>
    <scope>NUCLEOTIDE SEQUENCE [LARGE SCALE GENOMIC DNA]</scope>
    <source>
        <strain evidence="7 8">SAG 48.87</strain>
    </source>
</reference>
<dbReference type="CDD" id="cd00063">
    <property type="entry name" value="FN3"/>
    <property type="match status" value="1"/>
</dbReference>
<evidence type="ECO:0000256" key="2">
    <source>
        <dbReference type="ARBA" id="ARBA00022670"/>
    </source>
</evidence>
<keyword evidence="4 5" id="KW-0720">Serine protease</keyword>
<dbReference type="InterPro" id="IPR013783">
    <property type="entry name" value="Ig-like_fold"/>
</dbReference>
<dbReference type="RefSeq" id="XP_013904561.1">
    <property type="nucleotide sequence ID" value="XM_014049107.1"/>
</dbReference>
<dbReference type="PANTHER" id="PTHR43806">
    <property type="entry name" value="PEPTIDASE S8"/>
    <property type="match status" value="1"/>
</dbReference>
<dbReference type="PROSITE" id="PS51892">
    <property type="entry name" value="SUBTILASE"/>
    <property type="match status" value="1"/>
</dbReference>
<dbReference type="InterPro" id="IPR003961">
    <property type="entry name" value="FN3_dom"/>
</dbReference>
<dbReference type="InterPro" id="IPR036852">
    <property type="entry name" value="Peptidase_S8/S53_dom_sf"/>
</dbReference>
<dbReference type="GO" id="GO:0004252">
    <property type="term" value="F:serine-type endopeptidase activity"/>
    <property type="evidence" value="ECO:0007669"/>
    <property type="project" value="UniProtKB-UniRule"/>
</dbReference>
<dbReference type="KEGG" id="mng:MNEG_2411"/>
<dbReference type="Proteomes" id="UP000054498">
    <property type="component" value="Unassembled WGS sequence"/>
</dbReference>
<dbReference type="Gene3D" id="2.60.40.10">
    <property type="entry name" value="Immunoglobulins"/>
    <property type="match status" value="1"/>
</dbReference>
<dbReference type="Pfam" id="PF00082">
    <property type="entry name" value="Peptidase_S8"/>
    <property type="match status" value="1"/>
</dbReference>
<dbReference type="PRINTS" id="PR00723">
    <property type="entry name" value="SUBTILISIN"/>
</dbReference>
<dbReference type="PANTHER" id="PTHR43806:SF11">
    <property type="entry name" value="CEREVISIN-RELATED"/>
    <property type="match status" value="1"/>
</dbReference>
<dbReference type="AlphaFoldDB" id="A0A0D2MYZ3"/>
<dbReference type="GeneID" id="25735289"/>
<evidence type="ECO:0000259" key="6">
    <source>
        <dbReference type="PROSITE" id="PS50853"/>
    </source>
</evidence>
<dbReference type="SUPFAM" id="SSF49265">
    <property type="entry name" value="Fibronectin type III"/>
    <property type="match status" value="1"/>
</dbReference>
<feature type="domain" description="Fibronectin type-III" evidence="6">
    <location>
        <begin position="542"/>
        <end position="642"/>
    </location>
</feature>
<proteinExistence type="inferred from homology"/>
<dbReference type="SUPFAM" id="SSF52743">
    <property type="entry name" value="Subtilisin-like"/>
    <property type="match status" value="1"/>
</dbReference>
<evidence type="ECO:0000313" key="7">
    <source>
        <dbReference type="EMBL" id="KIZ05542.1"/>
    </source>
</evidence>
<dbReference type="PROSITE" id="PS00138">
    <property type="entry name" value="SUBTILASE_SER"/>
    <property type="match status" value="1"/>
</dbReference>
<protein>
    <submittedName>
        <fullName evidence="7">Peptidase S8/S53 subtilisin kexin sedolisin</fullName>
        <ecNumber evidence="7">3.4.21.-</ecNumber>
    </submittedName>
</protein>
<dbReference type="InterPro" id="IPR000209">
    <property type="entry name" value="Peptidase_S8/S53_dom"/>
</dbReference>
<dbReference type="EC" id="3.4.21.-" evidence="7"/>
<name>A0A0D2MYZ3_9CHLO</name>
<evidence type="ECO:0000313" key="8">
    <source>
        <dbReference type="Proteomes" id="UP000054498"/>
    </source>
</evidence>
<evidence type="ECO:0000256" key="3">
    <source>
        <dbReference type="ARBA" id="ARBA00022801"/>
    </source>
</evidence>